<dbReference type="STRING" id="48256.CLHUN_13670"/>
<dbReference type="Proteomes" id="UP000191554">
    <property type="component" value="Unassembled WGS sequence"/>
</dbReference>
<accession>A0A1V4SLZ6</accession>
<comment type="caution">
    <text evidence="1">The sequence shown here is derived from an EMBL/GenBank/DDBJ whole genome shotgun (WGS) entry which is preliminary data.</text>
</comment>
<protein>
    <submittedName>
        <fullName evidence="1">Uncharacterized protein</fullName>
    </submittedName>
</protein>
<evidence type="ECO:0000313" key="2">
    <source>
        <dbReference type="Proteomes" id="UP000191554"/>
    </source>
</evidence>
<proteinExistence type="predicted"/>
<reference evidence="1 2" key="1">
    <citation type="submission" date="2017-03" db="EMBL/GenBank/DDBJ databases">
        <title>Genome sequence of Clostridium hungatei DSM 14427.</title>
        <authorList>
            <person name="Poehlein A."/>
            <person name="Daniel R."/>
        </authorList>
    </citation>
    <scope>NUCLEOTIDE SEQUENCE [LARGE SCALE GENOMIC DNA]</scope>
    <source>
        <strain evidence="1 2">DSM 14427</strain>
    </source>
</reference>
<evidence type="ECO:0000313" key="1">
    <source>
        <dbReference type="EMBL" id="OPX44813.1"/>
    </source>
</evidence>
<keyword evidence="2" id="KW-1185">Reference proteome</keyword>
<sequence length="42" mass="4597">MKEYVKPSMDIVNLRVEERIAGSCVNVGSCLDELGNLITAND</sequence>
<gene>
    <name evidence="1" type="ORF">CLHUN_13670</name>
</gene>
<dbReference type="AlphaFoldDB" id="A0A1V4SLZ6"/>
<organism evidence="1 2">
    <name type="scientific">Ruminiclostridium hungatei</name>
    <name type="common">Clostridium hungatei</name>
    <dbReference type="NCBI Taxonomy" id="48256"/>
    <lineage>
        <taxon>Bacteria</taxon>
        <taxon>Bacillati</taxon>
        <taxon>Bacillota</taxon>
        <taxon>Clostridia</taxon>
        <taxon>Eubacteriales</taxon>
        <taxon>Oscillospiraceae</taxon>
        <taxon>Ruminiclostridium</taxon>
    </lineage>
</organism>
<name>A0A1V4SLZ6_RUMHU</name>
<dbReference type="RefSeq" id="WP_278247526.1">
    <property type="nucleotide sequence ID" value="NZ_MZGX01000007.1"/>
</dbReference>
<dbReference type="EMBL" id="MZGX01000007">
    <property type="protein sequence ID" value="OPX44813.1"/>
    <property type="molecule type" value="Genomic_DNA"/>
</dbReference>